<proteinExistence type="predicted"/>
<comment type="caution">
    <text evidence="1">The sequence shown here is derived from an EMBL/GenBank/DDBJ whole genome shotgun (WGS) entry which is preliminary data.</text>
</comment>
<dbReference type="Proteomes" id="UP000230605">
    <property type="component" value="Chromosome 3"/>
</dbReference>
<gene>
    <name evidence="1" type="ORF">CB0940_02612</name>
</gene>
<protein>
    <submittedName>
        <fullName evidence="1">Uncharacterized protein</fullName>
    </submittedName>
</protein>
<sequence length="198" mass="22094">MSFDRMSSYRVTTLLPVPRPKSCGVYTQSYRQRDIVTPGTQSVPYTLACPHMCLGEDCLSLATGLGHQYDHPMCCEAAQLVFITLFDDGATSRAFPVCRSTALSSSCRRSYKQKRPDVPSCDERCKAVSKATTVCCVFHQGTTHIRTFLLHVERMFASFIPTKLSTAQLWQRYANGRNFPVIGTIGRLLIGRIALRTA</sequence>
<dbReference type="EMBL" id="LKMD01000101">
    <property type="protein sequence ID" value="PIA99560.1"/>
    <property type="molecule type" value="Genomic_DNA"/>
</dbReference>
<reference evidence="1 2" key="1">
    <citation type="submission" date="2015-10" db="EMBL/GenBank/DDBJ databases">
        <title>The cercosporin biosynthetic gene cluster was horizontally transferred to several fungal lineages and shown to be expanded in Cercospora beticola based on microsynteny with recipient genomes.</title>
        <authorList>
            <person name="De Jonge R."/>
            <person name="Ebert M.K."/>
            <person name="Suttle J.C."/>
            <person name="Jurick Ii W.M."/>
            <person name="Secor G.A."/>
            <person name="Thomma B.P."/>
            <person name="Van De Peer Y."/>
            <person name="Bolton M.D."/>
        </authorList>
    </citation>
    <scope>NUCLEOTIDE SEQUENCE [LARGE SCALE GENOMIC DNA]</scope>
    <source>
        <strain evidence="1 2">09-40</strain>
    </source>
</reference>
<evidence type="ECO:0000313" key="2">
    <source>
        <dbReference type="Proteomes" id="UP000230605"/>
    </source>
</evidence>
<dbReference type="AlphaFoldDB" id="A0A2G5I456"/>
<accession>A0A2G5I456</accession>
<name>A0A2G5I456_CERBT</name>
<evidence type="ECO:0000313" key="1">
    <source>
        <dbReference type="EMBL" id="PIA99560.1"/>
    </source>
</evidence>
<organism evidence="1 2">
    <name type="scientific">Cercospora beticola</name>
    <name type="common">Sugarbeet leaf spot fungus</name>
    <dbReference type="NCBI Taxonomy" id="122368"/>
    <lineage>
        <taxon>Eukaryota</taxon>
        <taxon>Fungi</taxon>
        <taxon>Dikarya</taxon>
        <taxon>Ascomycota</taxon>
        <taxon>Pezizomycotina</taxon>
        <taxon>Dothideomycetes</taxon>
        <taxon>Dothideomycetidae</taxon>
        <taxon>Mycosphaerellales</taxon>
        <taxon>Mycosphaerellaceae</taxon>
        <taxon>Cercospora</taxon>
    </lineage>
</organism>